<dbReference type="SUPFAM" id="SSF52922">
    <property type="entry name" value="TK C-terminal domain-like"/>
    <property type="match status" value="1"/>
</dbReference>
<accession>A0A0P6X9B1</accession>
<dbReference type="PANTHER" id="PTHR43257:SF2">
    <property type="entry name" value="PYRUVATE DEHYDROGENASE E1 COMPONENT SUBUNIT BETA"/>
    <property type="match status" value="1"/>
</dbReference>
<dbReference type="InterPro" id="IPR005475">
    <property type="entry name" value="Transketolase-like_Pyr-bd"/>
</dbReference>
<dbReference type="InterPro" id="IPR029061">
    <property type="entry name" value="THDP-binding"/>
</dbReference>
<evidence type="ECO:0000256" key="4">
    <source>
        <dbReference type="ARBA" id="ARBA00051911"/>
    </source>
</evidence>
<dbReference type="AlphaFoldDB" id="A0A0P6X9B1"/>
<keyword evidence="3" id="KW-0786">Thiamine pyrophosphate</keyword>
<reference evidence="6 7" key="1">
    <citation type="submission" date="2015-07" db="EMBL/GenBank/DDBJ databases">
        <title>Genome sequence of Ornatilinea apprima DSM 23815.</title>
        <authorList>
            <person name="Hemp J."/>
            <person name="Ward L.M."/>
            <person name="Pace L.A."/>
            <person name="Fischer W.W."/>
        </authorList>
    </citation>
    <scope>NUCLEOTIDE SEQUENCE [LARGE SCALE GENOMIC DNA]</scope>
    <source>
        <strain evidence="6 7">P3M-1</strain>
    </source>
</reference>
<dbReference type="Pfam" id="PF00676">
    <property type="entry name" value="E1_dh"/>
    <property type="match status" value="2"/>
</dbReference>
<dbReference type="RefSeq" id="WP_075061943.1">
    <property type="nucleotide sequence ID" value="NZ_LGCL01000016.1"/>
</dbReference>
<gene>
    <name evidence="6" type="ORF">ADN00_05355</name>
</gene>
<evidence type="ECO:0000256" key="3">
    <source>
        <dbReference type="ARBA" id="ARBA00023052"/>
    </source>
</evidence>
<evidence type="ECO:0000259" key="5">
    <source>
        <dbReference type="SMART" id="SM00861"/>
    </source>
</evidence>
<dbReference type="Pfam" id="PF02780">
    <property type="entry name" value="Transketolase_C"/>
    <property type="match status" value="1"/>
</dbReference>
<evidence type="ECO:0000256" key="2">
    <source>
        <dbReference type="ARBA" id="ARBA00023002"/>
    </source>
</evidence>
<feature type="domain" description="Transketolase-like pyrimidine-binding" evidence="5">
    <location>
        <begin position="472"/>
        <end position="645"/>
    </location>
</feature>
<proteinExistence type="predicted"/>
<dbReference type="CDD" id="cd02000">
    <property type="entry name" value="TPP_E1_PDC_ADC_BCADC"/>
    <property type="match status" value="1"/>
</dbReference>
<dbReference type="SMART" id="SM00861">
    <property type="entry name" value="Transket_pyr"/>
    <property type="match status" value="1"/>
</dbReference>
<dbReference type="InterPro" id="IPR009014">
    <property type="entry name" value="Transketo_C/PFOR_II"/>
</dbReference>
<dbReference type="Gene3D" id="3.40.50.920">
    <property type="match status" value="1"/>
</dbReference>
<dbReference type="InterPro" id="IPR001017">
    <property type="entry name" value="DH_E1"/>
</dbReference>
<evidence type="ECO:0000313" key="6">
    <source>
        <dbReference type="EMBL" id="KPL78679.1"/>
    </source>
</evidence>
<sequence length="819" mass="90346">MPKCFVIDPKEMRKSGAISFPQIPVNAYASNPAAEAKKYGRDNLVRIYRDMVIIREFETMLDKIKKEGAYNGFVFTYKGPAHLSIGQESAAVGQAYNLEPHDFIFGSHRSHGEILAKSLSAIAKLNDSDLMGIMESYMGGSALRVVEKMGWRNGSVKELAITYLLYGALAEIFGRETGFNKGMGGSMHTFFPPFGVMPNNAIVGGSADIATGAALYKRVNRKPGVVIANIGDASLGCGPVWEAMMFAAMDQYRTLWDADLGGGLPMIFNFMDNFYGMGGQPQGETMGYGMLARVGAGVNPEAMHAERVDGFNPLAVADAIERKKQIIAEGRGPVLMDTLTYRFTGHSPSDPSSYRIKEEVDLWLEQDALAAYAKYLVENEHASEQSLSELSTGIRERLFMVLKAAASLDYSPFLRNTEEIGAMMFSNGRVDRFDDRTPDVLQPKEESRLKTTYAKSRFGLENGKLLSKMKALTYAEALFEAMMHRFYEDPTMVAYGEDNRDWGGAFGVYRGMTEALPYHRLFNSPISEAAIVGSAVGYALSGGRVVAELMYCDFMGRAGDEIFNQMAKWQSMSSNVLKMPLVLRVSVGSKYGAQHSQDWSSIVAHIPGLKVMFPATAYDAKGMLNLALRGTDPVVFFESQRLYNETETLVEGGVPVDYYEVEEGEPVIRRAGKDLTLLTVGATLYRALEAAQVLQEKYNLSAEVIDARFINPLNYEKIVQSVKKTGRILLSSDACERGSFLHTMASNISQLAFNYLDAPVVVVGARNWITPPAELEEAFFPQKEWIIDAIHENILPLPGHQASTRQAAGLILEQNKLGI</sequence>
<protein>
    <submittedName>
        <fullName evidence="6">Dehydrogenase</fullName>
    </submittedName>
</protein>
<name>A0A0P6X9B1_9CHLR</name>
<comment type="catalytic activity">
    <reaction evidence="4">
        <text>N(6)-[(R)-lipoyl]-L-lysyl-[protein] + 2-oxoglutarate + H(+) = N(6)-[(R)-S(8)-succinyldihydrolipoyl]-L-lysyl-[protein] + CO2</text>
        <dbReference type="Rhea" id="RHEA:12188"/>
        <dbReference type="Rhea" id="RHEA-COMP:10474"/>
        <dbReference type="Rhea" id="RHEA-COMP:20092"/>
        <dbReference type="ChEBI" id="CHEBI:15378"/>
        <dbReference type="ChEBI" id="CHEBI:16526"/>
        <dbReference type="ChEBI" id="CHEBI:16810"/>
        <dbReference type="ChEBI" id="CHEBI:83099"/>
        <dbReference type="ChEBI" id="CHEBI:83120"/>
        <dbReference type="EC" id="1.2.4.2"/>
    </reaction>
</comment>
<dbReference type="OrthoDB" id="8732661at2"/>
<keyword evidence="2" id="KW-0560">Oxidoreductase</keyword>
<dbReference type="EMBL" id="LGCL01000016">
    <property type="protein sequence ID" value="KPL78679.1"/>
    <property type="molecule type" value="Genomic_DNA"/>
</dbReference>
<dbReference type="GO" id="GO:0004591">
    <property type="term" value="F:oxoglutarate dehydrogenase (succinyl-transferring) activity"/>
    <property type="evidence" value="ECO:0007669"/>
    <property type="project" value="UniProtKB-EC"/>
</dbReference>
<dbReference type="Pfam" id="PF02779">
    <property type="entry name" value="Transket_pyr"/>
    <property type="match status" value="1"/>
</dbReference>
<dbReference type="STRING" id="1134406.ADN00_05355"/>
<comment type="cofactor">
    <cofactor evidence="1">
        <name>thiamine diphosphate</name>
        <dbReference type="ChEBI" id="CHEBI:58937"/>
    </cofactor>
</comment>
<organism evidence="6 7">
    <name type="scientific">Ornatilinea apprima</name>
    <dbReference type="NCBI Taxonomy" id="1134406"/>
    <lineage>
        <taxon>Bacteria</taxon>
        <taxon>Bacillati</taxon>
        <taxon>Chloroflexota</taxon>
        <taxon>Anaerolineae</taxon>
        <taxon>Anaerolineales</taxon>
        <taxon>Anaerolineaceae</taxon>
        <taxon>Ornatilinea</taxon>
    </lineage>
</organism>
<evidence type="ECO:0000256" key="1">
    <source>
        <dbReference type="ARBA" id="ARBA00001964"/>
    </source>
</evidence>
<dbReference type="SUPFAM" id="SSF52518">
    <property type="entry name" value="Thiamin diphosphate-binding fold (THDP-binding)"/>
    <property type="match status" value="2"/>
</dbReference>
<keyword evidence="7" id="KW-1185">Reference proteome</keyword>
<dbReference type="Gene3D" id="3.40.50.970">
    <property type="match status" value="2"/>
</dbReference>
<dbReference type="PANTHER" id="PTHR43257">
    <property type="entry name" value="PYRUVATE DEHYDROGENASE E1 COMPONENT BETA SUBUNIT"/>
    <property type="match status" value="1"/>
</dbReference>
<dbReference type="PATRIC" id="fig|1134406.4.peg.1543"/>
<comment type="caution">
    <text evidence="6">The sequence shown here is derived from an EMBL/GenBank/DDBJ whole genome shotgun (WGS) entry which is preliminary data.</text>
</comment>
<dbReference type="Proteomes" id="UP000050417">
    <property type="component" value="Unassembled WGS sequence"/>
</dbReference>
<dbReference type="InterPro" id="IPR033248">
    <property type="entry name" value="Transketolase_C"/>
</dbReference>
<evidence type="ECO:0000313" key="7">
    <source>
        <dbReference type="Proteomes" id="UP000050417"/>
    </source>
</evidence>